<organism evidence="1 2">
    <name type="scientific">Rhodofomes roseus</name>
    <dbReference type="NCBI Taxonomy" id="34475"/>
    <lineage>
        <taxon>Eukaryota</taxon>
        <taxon>Fungi</taxon>
        <taxon>Dikarya</taxon>
        <taxon>Basidiomycota</taxon>
        <taxon>Agaricomycotina</taxon>
        <taxon>Agaricomycetes</taxon>
        <taxon>Polyporales</taxon>
        <taxon>Rhodofomes</taxon>
    </lineage>
</organism>
<comment type="caution">
    <text evidence="1">The sequence shown here is derived from an EMBL/GenBank/DDBJ whole genome shotgun (WGS) entry which is preliminary data.</text>
</comment>
<gene>
    <name evidence="1" type="ORF">C8Q71DRAFT_689048</name>
</gene>
<reference evidence="1 2" key="1">
    <citation type="journal article" date="2021" name="Environ. Microbiol.">
        <title>Gene family expansions and transcriptome signatures uncover fungal adaptations to wood decay.</title>
        <authorList>
            <person name="Hage H."/>
            <person name="Miyauchi S."/>
            <person name="Viragh M."/>
            <person name="Drula E."/>
            <person name="Min B."/>
            <person name="Chaduli D."/>
            <person name="Navarro D."/>
            <person name="Favel A."/>
            <person name="Norest M."/>
            <person name="Lesage-Meessen L."/>
            <person name="Balint B."/>
            <person name="Merenyi Z."/>
            <person name="de Eugenio L."/>
            <person name="Morin E."/>
            <person name="Martinez A.T."/>
            <person name="Baldrian P."/>
            <person name="Stursova M."/>
            <person name="Martinez M.J."/>
            <person name="Novotny C."/>
            <person name="Magnuson J.K."/>
            <person name="Spatafora J.W."/>
            <person name="Maurice S."/>
            <person name="Pangilinan J."/>
            <person name="Andreopoulos W."/>
            <person name="LaButti K."/>
            <person name="Hundley H."/>
            <person name="Na H."/>
            <person name="Kuo A."/>
            <person name="Barry K."/>
            <person name="Lipzen A."/>
            <person name="Henrissat B."/>
            <person name="Riley R."/>
            <person name="Ahrendt S."/>
            <person name="Nagy L.G."/>
            <person name="Grigoriev I.V."/>
            <person name="Martin F."/>
            <person name="Rosso M.N."/>
        </authorList>
    </citation>
    <scope>NUCLEOTIDE SEQUENCE [LARGE SCALE GENOMIC DNA]</scope>
    <source>
        <strain evidence="1 2">CIRM-BRFM 1785</strain>
    </source>
</reference>
<dbReference type="RefSeq" id="XP_047775903.1">
    <property type="nucleotide sequence ID" value="XM_047919840.1"/>
</dbReference>
<accession>A0ABQ8K7V9</accession>
<sequence length="194" mass="21896">MLTTAKRYNASFAAIKLDKGLKGQLPVWYHISVKKQLCQLDNTKLSKCLCLNHRVATVTDLVQASRHEAPIEANHDGGIKNCTCNICNEDRRRGCTDPLKCREAARRLLLNIDDKWNPTARSPDDNLTLTRRRKEANVEAKETKGAVTFNPSVTEQGGIKEALRVFIDEENIMNPPAIQLHKGISIREERCKAY</sequence>
<evidence type="ECO:0000313" key="2">
    <source>
        <dbReference type="Proteomes" id="UP000814176"/>
    </source>
</evidence>
<dbReference type="EMBL" id="JADCUA010000019">
    <property type="protein sequence ID" value="KAH9833137.1"/>
    <property type="molecule type" value="Genomic_DNA"/>
</dbReference>
<dbReference type="GeneID" id="72000572"/>
<proteinExistence type="predicted"/>
<name>A0ABQ8K7V9_9APHY</name>
<dbReference type="Proteomes" id="UP000814176">
    <property type="component" value="Unassembled WGS sequence"/>
</dbReference>
<protein>
    <submittedName>
        <fullName evidence="1">Uncharacterized protein</fullName>
    </submittedName>
</protein>
<keyword evidence="2" id="KW-1185">Reference proteome</keyword>
<evidence type="ECO:0000313" key="1">
    <source>
        <dbReference type="EMBL" id="KAH9833137.1"/>
    </source>
</evidence>
<feature type="non-terminal residue" evidence="1">
    <location>
        <position position="194"/>
    </location>
</feature>